<organism evidence="7 8">
    <name type="scientific">Streptomyces griseoaurantiacus</name>
    <dbReference type="NCBI Taxonomy" id="68213"/>
    <lineage>
        <taxon>Bacteria</taxon>
        <taxon>Bacillati</taxon>
        <taxon>Actinomycetota</taxon>
        <taxon>Actinomycetes</taxon>
        <taxon>Kitasatosporales</taxon>
        <taxon>Streptomycetaceae</taxon>
        <taxon>Streptomyces</taxon>
        <taxon>Streptomyces aurantiacus group</taxon>
    </lineage>
</organism>
<keyword evidence="2 7" id="KW-0489">Methyltransferase</keyword>
<dbReference type="PANTHER" id="PTHR33841:SF1">
    <property type="entry name" value="DNA METHYLTRANSFERASE A"/>
    <property type="match status" value="1"/>
</dbReference>
<dbReference type="GO" id="GO:0008170">
    <property type="term" value="F:N-methyltransferase activity"/>
    <property type="evidence" value="ECO:0007669"/>
    <property type="project" value="InterPro"/>
</dbReference>
<dbReference type="InterPro" id="IPR041635">
    <property type="entry name" value="Type_ISP_LLaBIII_C"/>
</dbReference>
<evidence type="ECO:0000256" key="2">
    <source>
        <dbReference type="ARBA" id="ARBA00022603"/>
    </source>
</evidence>
<dbReference type="EMBL" id="JACERG010000011">
    <property type="protein sequence ID" value="MBA5223459.1"/>
    <property type="molecule type" value="Genomic_DNA"/>
</dbReference>
<dbReference type="EC" id="2.1.1.72" evidence="1"/>
<evidence type="ECO:0000259" key="6">
    <source>
        <dbReference type="Pfam" id="PF18135"/>
    </source>
</evidence>
<dbReference type="GO" id="GO:0032259">
    <property type="term" value="P:methylation"/>
    <property type="evidence" value="ECO:0007669"/>
    <property type="project" value="UniProtKB-KW"/>
</dbReference>
<dbReference type="Pfam" id="PF02384">
    <property type="entry name" value="N6_Mtase"/>
    <property type="match status" value="1"/>
</dbReference>
<evidence type="ECO:0000313" key="7">
    <source>
        <dbReference type="EMBL" id="MBA5223459.1"/>
    </source>
</evidence>
<dbReference type="GO" id="GO:0003677">
    <property type="term" value="F:DNA binding"/>
    <property type="evidence" value="ECO:0007669"/>
    <property type="project" value="InterPro"/>
</dbReference>
<dbReference type="AlphaFoldDB" id="A0A7W2DUZ3"/>
<evidence type="ECO:0000259" key="5">
    <source>
        <dbReference type="Pfam" id="PF02384"/>
    </source>
</evidence>
<dbReference type="InterPro" id="IPR003356">
    <property type="entry name" value="DNA_methylase_A-5"/>
</dbReference>
<accession>A0A7W2DUZ3</accession>
<evidence type="ECO:0000256" key="4">
    <source>
        <dbReference type="ARBA" id="ARBA00047942"/>
    </source>
</evidence>
<dbReference type="Gene3D" id="3.40.50.150">
    <property type="entry name" value="Vaccinia Virus protein VP39"/>
    <property type="match status" value="1"/>
</dbReference>
<proteinExistence type="predicted"/>
<feature type="domain" description="DNA methylase adenine-specific" evidence="5">
    <location>
        <begin position="310"/>
        <end position="496"/>
    </location>
</feature>
<comment type="caution">
    <text evidence="7">The sequence shown here is derived from an EMBL/GenBank/DDBJ whole genome shotgun (WGS) entry which is preliminary data.</text>
</comment>
<sequence length="1099" mass="121831">MSNLGGFEAVIREAVALFGEELKPKLKGSTGTEDQLRGPFERLITSSAKALGLKSVLIGEVPLVDIGARPDYAVDVADALVGHVELKRPGVGADPETFNGRNAIQWQKLRLLPNVLYTDGNEWGLYRNGHRVGDIARMNLSVKTAGGKLAPVDSGVSRVLFDFLTWSPQPPRNITQLVRAVAGLCRLLCSEVKEALRLERTGKRLETLTVLKEDWGKLLFPEQSEEEFADQYAQTVVFALLLARVEGIVFEHDTMHGIATKLGKRHSLMGKALDVLTDDSLTGLSTTLDTLIRVIGPVDWGRLDDGSGDAYLRLYEDFLQVYDPKLRERTGSYYTPNGVVAAMVRFTEDVIRQRLGIANGFASPQVVAVDPAMGTGTFLLNILDRAATSIQEDEGPGAVGPRLREMTGQRLIGFEMQTGPYAVAELRMHARLKDLKSSAPAHGLRLYVTNTLDNPKDEFNWLPGTFKAIAESRKQANKVKRDERVMVVIGNPPYDAVKRGAGKWIELGDPESGVPAPLGKFRLPGNGKYESKMSNLYVYFWNWATWKVFECHDDSPYGIITFITPRAWIKSPGFAGMRKYLRSVANEGWIIDLSPEGQRPDGATRIFPEVAQELCIAVFVRWSRPSDQAESAKAPAIVRHISLSGHRLQKIQDLTGLTLGDSRWRNCASGETAPFLPPGSDLWESSPRLSDLMPWSSRGVTPGRVWVYAPDRATLKRRWDLFISADEADKKEMFGEARDRHLQSVVGPLPGVQDHGPLPLAQEHGSMLEPVRVGYRAFDRQWVIPDNRLMVVPRPDLWRVRGATQLFVVEQNAHAITHGPGLVFSAFIPDMDYFNGRSGAVRPLYRDADGRIANVTPELLPVVSQRLGMPVNAEDLIAYIAAVSSHSAYTALFAEDLEVPGARIPFTAHPLLWTRAVDIGRRLLWLHTFGERFADPSAGRPPQRPRLPAERRPVSLVAIPDTTEGMPTSIRYDEASKQLWIGAGCIGPVEPEVRGYSMSGMNILDKWFGYRRKQPAGKRLRSLDHEYSSTWLPDWTSELLELLNVLGLLIDLEPELGRLLDDICAGPRITVDDLTAVGVLPVPTYATRLPRAGEGEAIF</sequence>
<keyword evidence="3" id="KW-0808">Transferase</keyword>
<dbReference type="Proteomes" id="UP000587608">
    <property type="component" value="Unassembled WGS sequence"/>
</dbReference>
<dbReference type="InterPro" id="IPR050953">
    <property type="entry name" value="N4_N6_ade-DNA_methylase"/>
</dbReference>
<evidence type="ECO:0000256" key="1">
    <source>
        <dbReference type="ARBA" id="ARBA00011900"/>
    </source>
</evidence>
<protein>
    <recommendedName>
        <fullName evidence="1">site-specific DNA-methyltransferase (adenine-specific)</fullName>
        <ecNumber evidence="1">2.1.1.72</ecNumber>
    </recommendedName>
</protein>
<dbReference type="GO" id="GO:0009007">
    <property type="term" value="F:site-specific DNA-methyltransferase (adenine-specific) activity"/>
    <property type="evidence" value="ECO:0007669"/>
    <property type="project" value="UniProtKB-EC"/>
</dbReference>
<evidence type="ECO:0000256" key="3">
    <source>
        <dbReference type="ARBA" id="ARBA00022679"/>
    </source>
</evidence>
<dbReference type="SUPFAM" id="SSF53335">
    <property type="entry name" value="S-adenosyl-L-methionine-dependent methyltransferases"/>
    <property type="match status" value="1"/>
</dbReference>
<dbReference type="InterPro" id="IPR029063">
    <property type="entry name" value="SAM-dependent_MTases_sf"/>
</dbReference>
<feature type="domain" description="Type ISP restriction-modification enzyme LLaBIII C-terminal specificity" evidence="6">
    <location>
        <begin position="691"/>
        <end position="1042"/>
    </location>
</feature>
<dbReference type="PANTHER" id="PTHR33841">
    <property type="entry name" value="DNA METHYLTRANSFERASE YEEA-RELATED"/>
    <property type="match status" value="1"/>
</dbReference>
<evidence type="ECO:0000313" key="8">
    <source>
        <dbReference type="Proteomes" id="UP000587608"/>
    </source>
</evidence>
<reference evidence="7 8" key="1">
    <citation type="submission" date="2020-07" db="EMBL/GenBank/DDBJ databases">
        <title>Differential regulation of undecylprodigiosin biosynthesis in the yeast-scavenging Streptomyces strain MBK6.</title>
        <authorList>
            <person name="Baral B."/>
            <person name="Siitonen V."/>
            <person name="Laughlin M."/>
            <person name="Yamada K."/>
            <person name="Ilomaeki M."/>
            <person name="Metsae-Ketelae M."/>
            <person name="Niemi J."/>
        </authorList>
    </citation>
    <scope>NUCLEOTIDE SEQUENCE [LARGE SCALE GENOMIC DNA]</scope>
    <source>
        <strain evidence="7 8">MBK6</strain>
    </source>
</reference>
<dbReference type="Pfam" id="PF18135">
    <property type="entry name" value="Type_ISP_C"/>
    <property type="match status" value="1"/>
</dbReference>
<comment type="catalytic activity">
    <reaction evidence="4">
        <text>a 2'-deoxyadenosine in DNA + S-adenosyl-L-methionine = an N(6)-methyl-2'-deoxyadenosine in DNA + S-adenosyl-L-homocysteine + H(+)</text>
        <dbReference type="Rhea" id="RHEA:15197"/>
        <dbReference type="Rhea" id="RHEA-COMP:12418"/>
        <dbReference type="Rhea" id="RHEA-COMP:12419"/>
        <dbReference type="ChEBI" id="CHEBI:15378"/>
        <dbReference type="ChEBI" id="CHEBI:57856"/>
        <dbReference type="ChEBI" id="CHEBI:59789"/>
        <dbReference type="ChEBI" id="CHEBI:90615"/>
        <dbReference type="ChEBI" id="CHEBI:90616"/>
        <dbReference type="EC" id="2.1.1.72"/>
    </reaction>
</comment>
<name>A0A7W2DUZ3_9ACTN</name>
<gene>
    <name evidence="7" type="ORF">H1X69_18820</name>
</gene>
<dbReference type="RefSeq" id="WP_191853416.1">
    <property type="nucleotide sequence ID" value="NZ_JACERG010000011.1"/>
</dbReference>
<dbReference type="PRINTS" id="PR00507">
    <property type="entry name" value="N12N6MTFRASE"/>
</dbReference>